<organism evidence="1 2">
    <name type="scientific">Coccidioides posadasii RMSCC 3488</name>
    <dbReference type="NCBI Taxonomy" id="454284"/>
    <lineage>
        <taxon>Eukaryota</taxon>
        <taxon>Fungi</taxon>
        <taxon>Dikarya</taxon>
        <taxon>Ascomycota</taxon>
        <taxon>Pezizomycotina</taxon>
        <taxon>Eurotiomycetes</taxon>
        <taxon>Eurotiomycetidae</taxon>
        <taxon>Onygenales</taxon>
        <taxon>Onygenaceae</taxon>
        <taxon>Coccidioides</taxon>
    </lineage>
</organism>
<accession>A0A0J6FKI4</accession>
<reference evidence="2" key="3">
    <citation type="journal article" date="2010" name="Genome Res.">
        <title>Population genomic sequencing of Coccidioides fungi reveals recent hybridization and transposon control.</title>
        <authorList>
            <person name="Neafsey D.E."/>
            <person name="Barker B.M."/>
            <person name="Sharpton T.J."/>
            <person name="Stajich J.E."/>
            <person name="Park D.J."/>
            <person name="Whiston E."/>
            <person name="Hung C.-Y."/>
            <person name="McMahan C."/>
            <person name="White J."/>
            <person name="Sykes S."/>
            <person name="Heiman D."/>
            <person name="Young S."/>
            <person name="Zeng Q."/>
            <person name="Abouelleil A."/>
            <person name="Aftuck L."/>
            <person name="Bessette D."/>
            <person name="Brown A."/>
            <person name="FitzGerald M."/>
            <person name="Lui A."/>
            <person name="Macdonald J.P."/>
            <person name="Priest M."/>
            <person name="Orbach M.J."/>
            <person name="Galgiani J.N."/>
            <person name="Kirkland T.N."/>
            <person name="Cole G.T."/>
            <person name="Birren B.W."/>
            <person name="Henn M.R."/>
            <person name="Taylor J.W."/>
            <person name="Rounsley S.D."/>
        </authorList>
    </citation>
    <scope>NUCLEOTIDE SEQUENCE [LARGE SCALE GENOMIC DNA]</scope>
    <source>
        <strain evidence="2">RMSCC 3488</strain>
    </source>
</reference>
<dbReference type="EMBL" id="DS268112">
    <property type="protein sequence ID" value="KMM70838.1"/>
    <property type="molecule type" value="Genomic_DNA"/>
</dbReference>
<gene>
    <name evidence="1" type="ORF">CPAG_07149</name>
</gene>
<proteinExistence type="predicted"/>
<protein>
    <submittedName>
        <fullName evidence="1">Uncharacterized protein</fullName>
    </submittedName>
</protein>
<name>A0A0J6FKI4_COCPO</name>
<evidence type="ECO:0000313" key="1">
    <source>
        <dbReference type="EMBL" id="KMM70838.1"/>
    </source>
</evidence>
<dbReference type="VEuPathDB" id="FungiDB:CPAG_07149"/>
<reference evidence="1 2" key="1">
    <citation type="submission" date="2007-06" db="EMBL/GenBank/DDBJ databases">
        <title>The Genome Sequence of Coccidioides posadasii RMSCC_3488.</title>
        <authorList>
            <consortium name="Coccidioides Genome Resources Consortium"/>
            <consortium name="The Broad Institute Genome Sequencing Platform"/>
            <person name="Henn M.R."/>
            <person name="Sykes S."/>
            <person name="Young S."/>
            <person name="Jaffe D."/>
            <person name="Berlin A."/>
            <person name="Alvarez P."/>
            <person name="Butler J."/>
            <person name="Gnerre S."/>
            <person name="Grabherr M."/>
            <person name="Mauceli E."/>
            <person name="Brockman W."/>
            <person name="Kodira C."/>
            <person name="Alvarado L."/>
            <person name="Zeng Q."/>
            <person name="Crawford M."/>
            <person name="Antoine C."/>
            <person name="Devon K."/>
            <person name="Galgiani J."/>
            <person name="Orsborn K."/>
            <person name="Lewis M.L."/>
            <person name="Nusbaum C."/>
            <person name="Galagan J."/>
            <person name="Birren B."/>
        </authorList>
    </citation>
    <scope>NUCLEOTIDE SEQUENCE [LARGE SCALE GENOMIC DNA]</scope>
    <source>
        <strain evidence="1 2">RMSCC 3488</strain>
    </source>
</reference>
<sequence>MRYRWTSFRSRRRVSVQDYSFPIFPESGSPGDRDRLSQESIIAAKQTIAALAALAQRRKCPRHLPWLTRVVDSGQGTFSRSVESFTTAKQAIKVASLVRSIRQTWKLKP</sequence>
<reference evidence="2" key="2">
    <citation type="journal article" date="2009" name="Genome Res.">
        <title>Comparative genomic analyses of the human fungal pathogens Coccidioides and their relatives.</title>
        <authorList>
            <person name="Sharpton T.J."/>
            <person name="Stajich J.E."/>
            <person name="Rounsley S.D."/>
            <person name="Gardner M.J."/>
            <person name="Wortman J.R."/>
            <person name="Jordar V.S."/>
            <person name="Maiti R."/>
            <person name="Kodira C.D."/>
            <person name="Neafsey D.E."/>
            <person name="Zeng Q."/>
            <person name="Hung C.-Y."/>
            <person name="McMahan C."/>
            <person name="Muszewska A."/>
            <person name="Grynberg M."/>
            <person name="Mandel M.A."/>
            <person name="Kellner E.M."/>
            <person name="Barker B.M."/>
            <person name="Galgiani J.N."/>
            <person name="Orbach M.J."/>
            <person name="Kirkland T.N."/>
            <person name="Cole G.T."/>
            <person name="Henn M.R."/>
            <person name="Birren B.W."/>
            <person name="Taylor J.W."/>
        </authorList>
    </citation>
    <scope>NUCLEOTIDE SEQUENCE [LARGE SCALE GENOMIC DNA]</scope>
    <source>
        <strain evidence="2">RMSCC 3488</strain>
    </source>
</reference>
<dbReference type="AlphaFoldDB" id="A0A0J6FKI4"/>
<evidence type="ECO:0000313" key="2">
    <source>
        <dbReference type="Proteomes" id="UP000054567"/>
    </source>
</evidence>
<dbReference type="Proteomes" id="UP000054567">
    <property type="component" value="Unassembled WGS sequence"/>
</dbReference>